<dbReference type="Proteomes" id="UP000504606">
    <property type="component" value="Unplaced"/>
</dbReference>
<evidence type="ECO:0000313" key="2">
    <source>
        <dbReference type="RefSeq" id="XP_052130791.1"/>
    </source>
</evidence>
<sequence length="136" mass="15485">MLFQSPNFDNLDDNNIFIMLCPIAPRHPQTVSDVFIVGKFFSGDHDMGKVQAIPVMYKWLEDSSYLNLLTVLRALHLTPTSIICDAKSTLKTAVQTVWRFASVTSSLYFFTLAMFTLDLTIRCPKSYVNYLSTNVF</sequence>
<dbReference type="KEGG" id="foc:127751364"/>
<proteinExistence type="predicted"/>
<gene>
    <name evidence="2" type="primary">LOC127751364</name>
</gene>
<keyword evidence="1" id="KW-1185">Reference proteome</keyword>
<protein>
    <submittedName>
        <fullName evidence="2">Uncharacterized protein LOC127751364</fullName>
    </submittedName>
</protein>
<name>A0A9C6X7X1_FRAOC</name>
<dbReference type="AlphaFoldDB" id="A0A9C6X7X1"/>
<accession>A0A9C6X7X1</accession>
<evidence type="ECO:0000313" key="1">
    <source>
        <dbReference type="Proteomes" id="UP000504606"/>
    </source>
</evidence>
<reference evidence="2" key="1">
    <citation type="submission" date="2025-08" db="UniProtKB">
        <authorList>
            <consortium name="RefSeq"/>
        </authorList>
    </citation>
    <scope>IDENTIFICATION</scope>
    <source>
        <tissue evidence="2">Whole organism</tissue>
    </source>
</reference>
<organism evidence="1 2">
    <name type="scientific">Frankliniella occidentalis</name>
    <name type="common">Western flower thrips</name>
    <name type="synonym">Euthrips occidentalis</name>
    <dbReference type="NCBI Taxonomy" id="133901"/>
    <lineage>
        <taxon>Eukaryota</taxon>
        <taxon>Metazoa</taxon>
        <taxon>Ecdysozoa</taxon>
        <taxon>Arthropoda</taxon>
        <taxon>Hexapoda</taxon>
        <taxon>Insecta</taxon>
        <taxon>Pterygota</taxon>
        <taxon>Neoptera</taxon>
        <taxon>Paraneoptera</taxon>
        <taxon>Thysanoptera</taxon>
        <taxon>Terebrantia</taxon>
        <taxon>Thripoidea</taxon>
        <taxon>Thripidae</taxon>
        <taxon>Frankliniella</taxon>
    </lineage>
</organism>
<dbReference type="GeneID" id="127751364"/>
<dbReference type="RefSeq" id="XP_052130791.1">
    <property type="nucleotide sequence ID" value="XM_052274831.1"/>
</dbReference>